<evidence type="ECO:0000256" key="1">
    <source>
        <dbReference type="ARBA" id="ARBA00006739"/>
    </source>
</evidence>
<feature type="domain" description="Glycosyltransferase 2-like" evidence="3">
    <location>
        <begin position="9"/>
        <end position="162"/>
    </location>
</feature>
<dbReference type="CDD" id="cd04179">
    <property type="entry name" value="DPM_DPG-synthase_like"/>
    <property type="match status" value="1"/>
</dbReference>
<proteinExistence type="inferred from homology"/>
<keyword evidence="2" id="KW-0812">Transmembrane</keyword>
<feature type="transmembrane region" description="Helical" evidence="2">
    <location>
        <begin position="230"/>
        <end position="256"/>
    </location>
</feature>
<dbReference type="EMBL" id="CP116394">
    <property type="protein sequence ID" value="WCE46711.1"/>
    <property type="molecule type" value="Genomic_DNA"/>
</dbReference>
<keyword evidence="2" id="KW-0472">Membrane</keyword>
<reference evidence="4" key="1">
    <citation type="submission" date="2023-01" db="EMBL/GenBank/DDBJ databases">
        <title>Comparative Genomic Analysis of the Clinically-Derived Winkia Strain NY0527 Provides Evidence into the Taxonomic Reassignment of Winkia neuii and Characterizes Their Virulence Traits.</title>
        <authorList>
            <person name="Cai X."/>
            <person name="Peng Y."/>
            <person name="Li M."/>
            <person name="Qiu Y."/>
            <person name="Wang Y."/>
            <person name="Xu L."/>
            <person name="Hou Q."/>
        </authorList>
    </citation>
    <scope>NUCLEOTIDE SEQUENCE</scope>
    <source>
        <strain evidence="4">NY0527</strain>
    </source>
</reference>
<feature type="transmembrane region" description="Helical" evidence="2">
    <location>
        <begin position="268"/>
        <end position="291"/>
    </location>
</feature>
<keyword evidence="2" id="KW-1133">Transmembrane helix</keyword>
<keyword evidence="4" id="KW-0328">Glycosyltransferase</keyword>
<evidence type="ECO:0000313" key="4">
    <source>
        <dbReference type="EMBL" id="WCE46711.1"/>
    </source>
</evidence>
<accession>A0AB38XQY8</accession>
<dbReference type="GO" id="GO:0016757">
    <property type="term" value="F:glycosyltransferase activity"/>
    <property type="evidence" value="ECO:0007669"/>
    <property type="project" value="UniProtKB-KW"/>
</dbReference>
<name>A0AB38XQY8_9ACTO</name>
<evidence type="ECO:0000256" key="2">
    <source>
        <dbReference type="SAM" id="Phobius"/>
    </source>
</evidence>
<protein>
    <submittedName>
        <fullName evidence="4">Glycosyltransferase</fullName>
        <ecNumber evidence="4">2.4.-.-</ecNumber>
    </submittedName>
</protein>
<dbReference type="Proteomes" id="UP001211044">
    <property type="component" value="Chromosome"/>
</dbReference>
<dbReference type="Pfam" id="PF00535">
    <property type="entry name" value="Glycos_transf_2"/>
    <property type="match status" value="1"/>
</dbReference>
<keyword evidence="4" id="KW-0808">Transferase</keyword>
<dbReference type="EC" id="2.4.-.-" evidence="4"/>
<gene>
    <name evidence="4" type="ORF">PIG85_03450</name>
</gene>
<organism evidence="4 5">
    <name type="scientific">Winkia neuii subsp. anitrata</name>
    <dbReference type="NCBI Taxonomy" id="29318"/>
    <lineage>
        <taxon>Bacteria</taxon>
        <taxon>Bacillati</taxon>
        <taxon>Actinomycetota</taxon>
        <taxon>Actinomycetes</taxon>
        <taxon>Actinomycetales</taxon>
        <taxon>Actinomycetaceae</taxon>
        <taxon>Winkia</taxon>
    </lineage>
</organism>
<sequence>MKKRDHVAVIIPCYNEEAAIGRVVSDLKQTLPQATIYVYDNNSTDNTASEAKAAGAVVRFEGRKGKGNVVRRAFADVDADAYVMIDGDDTYEAAAASKMVAKLFSEGLDHVLGCRMDNPESTAYRPGHAQGNRLFNRLVSGLFGMPVTDMLSGYRVFSRRFVKSFPALSKEFEIETELTVHTMRLGVPQAEYQVGFKDRPEGSDSKLRTFRDGFKILGTIARLLAHERPFATFGIISLIAAIFSLLIGAPVVWDYIQTGLVPRLPSAVLASGLAVISALSLTVGMTLSGVLRARQEIARLAYLQYEAPADGE</sequence>
<dbReference type="Gene3D" id="3.90.550.10">
    <property type="entry name" value="Spore Coat Polysaccharide Biosynthesis Protein SpsA, Chain A"/>
    <property type="match status" value="1"/>
</dbReference>
<evidence type="ECO:0000259" key="3">
    <source>
        <dbReference type="Pfam" id="PF00535"/>
    </source>
</evidence>
<dbReference type="KEGG" id="wne:PIG85_03450"/>
<dbReference type="PANTHER" id="PTHR48090">
    <property type="entry name" value="UNDECAPRENYL-PHOSPHATE 4-DEOXY-4-FORMAMIDO-L-ARABINOSE TRANSFERASE-RELATED"/>
    <property type="match status" value="1"/>
</dbReference>
<dbReference type="PANTHER" id="PTHR48090:SF7">
    <property type="entry name" value="RFBJ PROTEIN"/>
    <property type="match status" value="1"/>
</dbReference>
<comment type="similarity">
    <text evidence="1">Belongs to the glycosyltransferase 2 family.</text>
</comment>
<evidence type="ECO:0000313" key="5">
    <source>
        <dbReference type="Proteomes" id="UP001211044"/>
    </source>
</evidence>
<dbReference type="InterPro" id="IPR001173">
    <property type="entry name" value="Glyco_trans_2-like"/>
</dbReference>
<dbReference type="InterPro" id="IPR029044">
    <property type="entry name" value="Nucleotide-diphossugar_trans"/>
</dbReference>
<dbReference type="AlphaFoldDB" id="A0AB38XQY8"/>
<dbReference type="SUPFAM" id="SSF53448">
    <property type="entry name" value="Nucleotide-diphospho-sugar transferases"/>
    <property type="match status" value="1"/>
</dbReference>
<dbReference type="InterPro" id="IPR050256">
    <property type="entry name" value="Glycosyltransferase_2"/>
</dbReference>
<dbReference type="RefSeq" id="WP_004805941.1">
    <property type="nucleotide sequence ID" value="NZ_CP116394.1"/>
</dbReference>